<organism evidence="3 4">
    <name type="scientific">Lysobacter yananisis</name>
    <dbReference type="NCBI Taxonomy" id="1003114"/>
    <lineage>
        <taxon>Bacteria</taxon>
        <taxon>Pseudomonadati</taxon>
        <taxon>Pseudomonadota</taxon>
        <taxon>Gammaproteobacteria</taxon>
        <taxon>Lysobacterales</taxon>
        <taxon>Lysobacteraceae</taxon>
        <taxon>Lysobacter</taxon>
    </lineage>
</organism>
<proteinExistence type="predicted"/>
<feature type="chain" id="PRO_5047077601" description="DUF3761 domain-containing protein" evidence="2">
    <location>
        <begin position="25"/>
        <end position="106"/>
    </location>
</feature>
<evidence type="ECO:0008006" key="5">
    <source>
        <dbReference type="Google" id="ProtNLM"/>
    </source>
</evidence>
<feature type="region of interest" description="Disordered" evidence="1">
    <location>
        <begin position="27"/>
        <end position="48"/>
    </location>
</feature>
<feature type="signal peptide" evidence="2">
    <location>
        <begin position="1"/>
        <end position="24"/>
    </location>
</feature>
<keyword evidence="4" id="KW-1185">Reference proteome</keyword>
<dbReference type="RefSeq" id="WP_309152457.1">
    <property type="nucleotide sequence ID" value="NZ_CP133568.1"/>
</dbReference>
<evidence type="ECO:0000313" key="3">
    <source>
        <dbReference type="EMBL" id="WMT03921.1"/>
    </source>
</evidence>
<dbReference type="EMBL" id="CP133568">
    <property type="protein sequence ID" value="WMT03921.1"/>
    <property type="molecule type" value="Genomic_DNA"/>
</dbReference>
<sequence>MKRLQTVLLVVLSAAAALAAPAYAQSPAASPSAPQAAPAAASPATAADAGKGLPRVGGNCNVKSKTQQCCLGKTCRGRVLGGQSGMACQQKGGESWHGANGVCHPL</sequence>
<protein>
    <recommendedName>
        <fullName evidence="5">DUF3761 domain-containing protein</fullName>
    </recommendedName>
</protein>
<dbReference type="Proteomes" id="UP001229313">
    <property type="component" value="Chromosome"/>
</dbReference>
<evidence type="ECO:0000256" key="1">
    <source>
        <dbReference type="SAM" id="MobiDB-lite"/>
    </source>
</evidence>
<reference evidence="3 4" key="1">
    <citation type="submission" date="2023-08" db="EMBL/GenBank/DDBJ databases">
        <title>The whole genome sequence of Lysobacter yananisis.</title>
        <authorList>
            <person name="Sun H."/>
        </authorList>
    </citation>
    <scope>NUCLEOTIDE SEQUENCE [LARGE SCALE GENOMIC DNA]</scope>
    <source>
        <strain evidence="3 4">SNNU513</strain>
    </source>
</reference>
<evidence type="ECO:0000256" key="2">
    <source>
        <dbReference type="SAM" id="SignalP"/>
    </source>
</evidence>
<accession>A0ABY9PA72</accession>
<evidence type="ECO:0000313" key="4">
    <source>
        <dbReference type="Proteomes" id="UP001229313"/>
    </source>
</evidence>
<name>A0ABY9PA72_9GAMM</name>
<gene>
    <name evidence="3" type="ORF">RDV84_03485</name>
</gene>
<keyword evidence="2" id="KW-0732">Signal</keyword>